<reference evidence="2 3" key="1">
    <citation type="submission" date="2019-08" db="EMBL/GenBank/DDBJ databases">
        <title>Deep-cultivation of Planctomycetes and their phenomic and genomic characterization uncovers novel biology.</title>
        <authorList>
            <person name="Wiegand S."/>
            <person name="Jogler M."/>
            <person name="Boedeker C."/>
            <person name="Pinto D."/>
            <person name="Vollmers J."/>
            <person name="Rivas-Marin E."/>
            <person name="Kohn T."/>
            <person name="Peeters S.H."/>
            <person name="Heuer A."/>
            <person name="Rast P."/>
            <person name="Oberbeckmann S."/>
            <person name="Bunk B."/>
            <person name="Jeske O."/>
            <person name="Meyerdierks A."/>
            <person name="Storesund J.E."/>
            <person name="Kallscheuer N."/>
            <person name="Luecker S."/>
            <person name="Lage O.M."/>
            <person name="Pohl T."/>
            <person name="Merkel B.J."/>
            <person name="Hornburger P."/>
            <person name="Mueller R.-W."/>
            <person name="Bruemmer F."/>
            <person name="Labrenz M."/>
            <person name="Spormann A.M."/>
            <person name="Op den Camp H."/>
            <person name="Overmann J."/>
            <person name="Amann R."/>
            <person name="Jetten M.S.M."/>
            <person name="Mascher T."/>
            <person name="Medema M.H."/>
            <person name="Devos D.P."/>
            <person name="Kaster A.-K."/>
            <person name="Ovreas L."/>
            <person name="Rohde M."/>
            <person name="Galperin M.Y."/>
            <person name="Jogler C."/>
        </authorList>
    </citation>
    <scope>NUCLEOTIDE SEQUENCE [LARGE SCALE GENOMIC DNA]</scope>
    <source>
        <strain evidence="2 3">FC18</strain>
    </source>
</reference>
<dbReference type="InterPro" id="IPR010720">
    <property type="entry name" value="Alpha-L-AF_C"/>
</dbReference>
<gene>
    <name evidence="2" type="ORF">MFFC18_04550</name>
</gene>
<keyword evidence="3" id="KW-1185">Reference proteome</keyword>
<name>A0A5B9P600_9BACT</name>
<evidence type="ECO:0000313" key="3">
    <source>
        <dbReference type="Proteomes" id="UP000322214"/>
    </source>
</evidence>
<proteinExistence type="predicted"/>
<organism evidence="2 3">
    <name type="scientific">Mariniblastus fucicola</name>
    <dbReference type="NCBI Taxonomy" id="980251"/>
    <lineage>
        <taxon>Bacteria</taxon>
        <taxon>Pseudomonadati</taxon>
        <taxon>Planctomycetota</taxon>
        <taxon>Planctomycetia</taxon>
        <taxon>Pirellulales</taxon>
        <taxon>Pirellulaceae</taxon>
        <taxon>Mariniblastus</taxon>
    </lineage>
</organism>
<protein>
    <recommendedName>
        <fullName evidence="1">Alpha-L-arabinofuranosidase C-terminal domain-containing protein</fullName>
    </recommendedName>
</protein>
<dbReference type="AlphaFoldDB" id="A0A5B9P600"/>
<dbReference type="STRING" id="980251.GCA_001642875_02360"/>
<evidence type="ECO:0000259" key="1">
    <source>
        <dbReference type="Pfam" id="PF06964"/>
    </source>
</evidence>
<dbReference type="EMBL" id="CP042912">
    <property type="protein sequence ID" value="QEG20605.1"/>
    <property type="molecule type" value="Genomic_DNA"/>
</dbReference>
<dbReference type="SUPFAM" id="SSF51011">
    <property type="entry name" value="Glycosyl hydrolase domain"/>
    <property type="match status" value="1"/>
</dbReference>
<dbReference type="Pfam" id="PF06964">
    <property type="entry name" value="Alpha-L-AF_C"/>
    <property type="match status" value="1"/>
</dbReference>
<dbReference type="KEGG" id="mff:MFFC18_04550"/>
<dbReference type="GO" id="GO:0046373">
    <property type="term" value="P:L-arabinose metabolic process"/>
    <property type="evidence" value="ECO:0007669"/>
    <property type="project" value="InterPro"/>
</dbReference>
<dbReference type="GO" id="GO:0046556">
    <property type="term" value="F:alpha-L-arabinofuranosidase activity"/>
    <property type="evidence" value="ECO:0007669"/>
    <property type="project" value="InterPro"/>
</dbReference>
<dbReference type="Proteomes" id="UP000322214">
    <property type="component" value="Chromosome"/>
</dbReference>
<evidence type="ECO:0000313" key="2">
    <source>
        <dbReference type="EMBL" id="QEG20605.1"/>
    </source>
</evidence>
<feature type="domain" description="Alpha-L-arabinofuranosidase C-terminal" evidence="1">
    <location>
        <begin position="5"/>
        <end position="60"/>
    </location>
</feature>
<dbReference type="InterPro" id="IPR013780">
    <property type="entry name" value="Glyco_hydro_b"/>
</dbReference>
<accession>A0A5B9P600</accession>
<sequence length="68" mass="6999">MQTIGLTIVGVDASKVSGRALAGASMDAHNRFDAPEKVSPVPAKIEVAGERIGITLPPASVTTIEVEK</sequence>
<dbReference type="Gene3D" id="2.60.40.1180">
    <property type="entry name" value="Golgi alpha-mannosidase II"/>
    <property type="match status" value="1"/>
</dbReference>